<dbReference type="AlphaFoldDB" id="A0A0G1VV59"/>
<sequence>MYWVKQHISVTLFFLVVTVGFVLSPAIGPAWDEPDNMFSGGVYVNFFQHGLDPSYFALKTDKASIYGDRIFPNDHLAAHLPPIHNYVGVLLVLAAQALHIPTTAPVIIIAWHMATVLFFAVTVTMTYRFGLLLGLSVGSSLFASLAVFMFPQLFGHGLSNVKDTAQAAMFILALYYLVKKDLLIGAVVWGVGLATKFNAVYVPIIWGIWKSTNLLIYKSTNAKKGILLIIYHLSFIIAIGVLVAVAVWPYLWFDTIQHILEVVRYFITVG</sequence>
<evidence type="ECO:0000256" key="1">
    <source>
        <dbReference type="SAM" id="Phobius"/>
    </source>
</evidence>
<name>A0A0G1VV59_9BACT</name>
<keyword evidence="1" id="KW-0472">Membrane</keyword>
<keyword evidence="1" id="KW-0812">Transmembrane</keyword>
<feature type="transmembrane region" description="Helical" evidence="1">
    <location>
        <begin position="107"/>
        <end position="127"/>
    </location>
</feature>
<comment type="caution">
    <text evidence="2">The sequence shown here is derived from an EMBL/GenBank/DDBJ whole genome shotgun (WGS) entry which is preliminary data.</text>
</comment>
<proteinExistence type="predicted"/>
<evidence type="ECO:0008006" key="4">
    <source>
        <dbReference type="Google" id="ProtNLM"/>
    </source>
</evidence>
<accession>A0A0G1VV59</accession>
<reference evidence="2 3" key="1">
    <citation type="journal article" date="2015" name="Nature">
        <title>rRNA introns, odd ribosomes, and small enigmatic genomes across a large radiation of phyla.</title>
        <authorList>
            <person name="Brown C.T."/>
            <person name="Hug L.A."/>
            <person name="Thomas B.C."/>
            <person name="Sharon I."/>
            <person name="Castelle C.J."/>
            <person name="Singh A."/>
            <person name="Wilkins M.J."/>
            <person name="Williams K.H."/>
            <person name="Banfield J.F."/>
        </authorList>
    </citation>
    <scope>NUCLEOTIDE SEQUENCE [LARGE SCALE GENOMIC DNA]</scope>
</reference>
<evidence type="ECO:0000313" key="2">
    <source>
        <dbReference type="EMBL" id="KKW10383.1"/>
    </source>
</evidence>
<protein>
    <recommendedName>
        <fullName evidence="4">Glycosyltransferase RgtA/B/C/D-like domain-containing protein</fullName>
    </recommendedName>
</protein>
<evidence type="ECO:0000313" key="3">
    <source>
        <dbReference type="Proteomes" id="UP000034588"/>
    </source>
</evidence>
<feature type="non-terminal residue" evidence="2">
    <location>
        <position position="270"/>
    </location>
</feature>
<dbReference type="Proteomes" id="UP000034588">
    <property type="component" value="Unassembled WGS sequence"/>
</dbReference>
<organism evidence="2 3">
    <name type="scientific">Candidatus Gottesmanbacteria bacterium GW2011_GWB1_49_7</name>
    <dbReference type="NCBI Taxonomy" id="1618448"/>
    <lineage>
        <taxon>Bacteria</taxon>
        <taxon>Candidatus Gottesmaniibacteriota</taxon>
    </lineage>
</organism>
<keyword evidence="1" id="KW-1133">Transmembrane helix</keyword>
<feature type="transmembrane region" description="Helical" evidence="1">
    <location>
        <begin position="133"/>
        <end position="154"/>
    </location>
</feature>
<gene>
    <name evidence="2" type="ORF">UY48_C0039G0010</name>
</gene>
<feature type="transmembrane region" description="Helical" evidence="1">
    <location>
        <begin position="12"/>
        <end position="31"/>
    </location>
</feature>
<feature type="transmembrane region" description="Helical" evidence="1">
    <location>
        <begin position="229"/>
        <end position="251"/>
    </location>
</feature>
<dbReference type="EMBL" id="LCQD01000039">
    <property type="protein sequence ID" value="KKW10383.1"/>
    <property type="molecule type" value="Genomic_DNA"/>
</dbReference>
<feature type="transmembrane region" description="Helical" evidence="1">
    <location>
        <begin position="184"/>
        <end position="209"/>
    </location>
</feature>